<feature type="compositionally biased region" description="Pro residues" evidence="6">
    <location>
        <begin position="129"/>
        <end position="139"/>
    </location>
</feature>
<dbReference type="OrthoDB" id="750498at2759"/>
<evidence type="ECO:0000256" key="6">
    <source>
        <dbReference type="SAM" id="MobiDB-lite"/>
    </source>
</evidence>
<dbReference type="GO" id="GO:0016887">
    <property type="term" value="F:ATP hydrolysis activity"/>
    <property type="evidence" value="ECO:0007669"/>
    <property type="project" value="InterPro"/>
</dbReference>
<dbReference type="PANTHER" id="PTHR43572">
    <property type="entry name" value="CHAPERONE PROTEIN CLPD, CHLOROPLASTIC"/>
    <property type="match status" value="1"/>
</dbReference>
<dbReference type="Pfam" id="PF23569">
    <property type="entry name" value="NBD_SMAX1"/>
    <property type="match status" value="1"/>
</dbReference>
<feature type="region of interest" description="Disordered" evidence="6">
    <location>
        <begin position="760"/>
        <end position="796"/>
    </location>
</feature>
<proteinExistence type="inferred from homology"/>
<organism evidence="8 9">
    <name type="scientific">Zizania palustris</name>
    <name type="common">Northern wild rice</name>
    <dbReference type="NCBI Taxonomy" id="103762"/>
    <lineage>
        <taxon>Eukaryota</taxon>
        <taxon>Viridiplantae</taxon>
        <taxon>Streptophyta</taxon>
        <taxon>Embryophyta</taxon>
        <taxon>Tracheophyta</taxon>
        <taxon>Spermatophyta</taxon>
        <taxon>Magnoliopsida</taxon>
        <taxon>Liliopsida</taxon>
        <taxon>Poales</taxon>
        <taxon>Poaceae</taxon>
        <taxon>BOP clade</taxon>
        <taxon>Oryzoideae</taxon>
        <taxon>Oryzeae</taxon>
        <taxon>Zizaniinae</taxon>
        <taxon>Zizania</taxon>
    </lineage>
</organism>
<dbReference type="EMBL" id="JAAALK010000081">
    <property type="protein sequence ID" value="KAG8089009.1"/>
    <property type="molecule type" value="Genomic_DNA"/>
</dbReference>
<evidence type="ECO:0000256" key="1">
    <source>
        <dbReference type="ARBA" id="ARBA00008675"/>
    </source>
</evidence>
<feature type="region of interest" description="Disordered" evidence="6">
    <location>
        <begin position="185"/>
        <end position="216"/>
    </location>
</feature>
<evidence type="ECO:0000313" key="9">
    <source>
        <dbReference type="Proteomes" id="UP000729402"/>
    </source>
</evidence>
<gene>
    <name evidence="8" type="ORF">GUJ93_ZPchr0011g27419</name>
</gene>
<evidence type="ECO:0000256" key="4">
    <source>
        <dbReference type="ARBA" id="ARBA00023163"/>
    </source>
</evidence>
<dbReference type="InterPro" id="IPR058680">
    <property type="entry name" value="NBD_SMAX1-like"/>
</dbReference>
<dbReference type="InterPro" id="IPR004176">
    <property type="entry name" value="Clp_R_N"/>
</dbReference>
<keyword evidence="3" id="KW-0805">Transcription regulation</keyword>
<evidence type="ECO:0000313" key="8">
    <source>
        <dbReference type="EMBL" id="KAG8089009.1"/>
    </source>
</evidence>
<feature type="compositionally biased region" description="Low complexity" evidence="6">
    <location>
        <begin position="555"/>
        <end position="567"/>
    </location>
</feature>
<feature type="domain" description="Clp R" evidence="7">
    <location>
        <begin position="8"/>
        <end position="184"/>
    </location>
</feature>
<comment type="caution">
    <text evidence="8">The sequence shown here is derived from an EMBL/GenBank/DDBJ whole genome shotgun (WGS) entry which is preliminary data.</text>
</comment>
<dbReference type="AlphaFoldDB" id="A0A8J6BKM8"/>
<dbReference type="PROSITE" id="PS51903">
    <property type="entry name" value="CLP_R"/>
    <property type="match status" value="1"/>
</dbReference>
<protein>
    <recommendedName>
        <fullName evidence="7">Clp R domain-containing protein</fullName>
    </recommendedName>
</protein>
<keyword evidence="9" id="KW-1185">Reference proteome</keyword>
<reference evidence="8" key="1">
    <citation type="journal article" date="2021" name="bioRxiv">
        <title>Whole Genome Assembly and Annotation of Northern Wild Rice, Zizania palustris L., Supports a Whole Genome Duplication in the Zizania Genus.</title>
        <authorList>
            <person name="Haas M."/>
            <person name="Kono T."/>
            <person name="Macchietto M."/>
            <person name="Millas R."/>
            <person name="McGilp L."/>
            <person name="Shao M."/>
            <person name="Duquette J."/>
            <person name="Hirsch C.N."/>
            <person name="Kimball J."/>
        </authorList>
    </citation>
    <scope>NUCLEOTIDE SEQUENCE</scope>
    <source>
        <tissue evidence="8">Fresh leaf tissue</tissue>
    </source>
</reference>
<dbReference type="InterPro" id="IPR051650">
    <property type="entry name" value="SL_signaling_regulator"/>
</dbReference>
<dbReference type="InterPro" id="IPR003959">
    <property type="entry name" value="ATPase_AAA_core"/>
</dbReference>
<feature type="compositionally biased region" description="Basic and acidic residues" evidence="6">
    <location>
        <begin position="205"/>
        <end position="216"/>
    </location>
</feature>
<comment type="similarity">
    <text evidence="1">Belongs to the ClpA/ClpB family.</text>
</comment>
<feature type="region of interest" description="Disordered" evidence="6">
    <location>
        <begin position="548"/>
        <end position="576"/>
    </location>
</feature>
<evidence type="ECO:0000256" key="2">
    <source>
        <dbReference type="ARBA" id="ARBA00022737"/>
    </source>
</evidence>
<dbReference type="Proteomes" id="UP000729402">
    <property type="component" value="Unassembled WGS sequence"/>
</dbReference>
<keyword evidence="4" id="KW-0804">Transcription</keyword>
<name>A0A8J6BKM8_ZIZPA</name>
<evidence type="ECO:0000259" key="7">
    <source>
        <dbReference type="PROSITE" id="PS51903"/>
    </source>
</evidence>
<sequence length="842" mass="90730">MRAGGGAVQQALAAEAAAVVRQAVTLARRRGHAQVTPLHVASAMLSAAGLLRAACLQSHSHPLQCKALELCFNVALNRLPTAGPAAAMFHHHGGGGGGGHHPPPALSNALVAAFKRAQANQRRGSVEGQPPPQQPPPSPVLAAKVELEQLIISILDDPSVSRVMREAGFSSSQVKANVEKAVASLDQSNTASGGHASSLNSGHGRPKESSKSRIDDDAMRVLDCMASGRKRSVVVVGEGAAPAEAVVKAVMDRVSKGELHHRHECLKNLQFVPLSVESFQGTSREEVEAKACDLRALVREGCAAGKGVVLVLQDLAYAAEAWAAALEKRRYDGSGGAPYGQSYCPVEHAVMEVSSLVAGGGRGLIERFWVLGFGSYPVYMKCRAGQPPLQAVWELHPVVVPDGGLALSLNCNEGQASQAQAEPRIGWPFVNGAAGRNELTCSVETVTAASLSIPSWLRRYQDPDQTTPPVNFGTGLQLQDHPRWSPSMSNGSAAAQHTSELTLSFTSPVIASSIPGFTYSYNTNTMSSKAWPIHRNDGHTMAMAPYHDQPLLRTNPSPESNSVSSSSDGTEQKRPKFTELNAENLKILCSALESNVPQHRNIVPDIASVVLQCRSGMKKRNLRHQEKATSSTSWLLFHGRDGDGKKAMAQELAKLVFGSYTEFTSISLDEFSLAYSDSSSGELTLKRQRSPDDNEHNYARRLCETVRQNPHQVIVIDDIEQLDRDSEISIKKAIANGRIRGCNGEEIYFEDAIVVLSCDEESDPRSRASSPRVKQRVMSSNGDEEGDRMEKGENSPQCFSLDLNACLEDEEEEEHNFLHNNGGVGIHDMVDGVFFFGLMADL</sequence>
<keyword evidence="2 5" id="KW-0677">Repeat</keyword>
<evidence type="ECO:0000256" key="5">
    <source>
        <dbReference type="PROSITE-ProRule" id="PRU01251"/>
    </source>
</evidence>
<evidence type="ECO:0000256" key="3">
    <source>
        <dbReference type="ARBA" id="ARBA00023015"/>
    </source>
</evidence>
<dbReference type="Pfam" id="PF07724">
    <property type="entry name" value="AAA_2"/>
    <property type="match status" value="1"/>
</dbReference>
<feature type="region of interest" description="Disordered" evidence="6">
    <location>
        <begin position="118"/>
        <end position="139"/>
    </location>
</feature>
<dbReference type="PANTHER" id="PTHR43572:SF1">
    <property type="entry name" value="OS11G0156800 PROTEIN"/>
    <property type="match status" value="1"/>
</dbReference>
<accession>A0A8J6BKM8</accession>
<feature type="compositionally biased region" description="Polar residues" evidence="6">
    <location>
        <begin position="185"/>
        <end position="201"/>
    </location>
</feature>
<reference evidence="8" key="2">
    <citation type="submission" date="2021-02" db="EMBL/GenBank/DDBJ databases">
        <authorList>
            <person name="Kimball J.A."/>
            <person name="Haas M.W."/>
            <person name="Macchietto M."/>
            <person name="Kono T."/>
            <person name="Duquette J."/>
            <person name="Shao M."/>
        </authorList>
    </citation>
    <scope>NUCLEOTIDE SEQUENCE</scope>
    <source>
        <tissue evidence="8">Fresh leaf tissue</tissue>
    </source>
</reference>
<dbReference type="GO" id="GO:0005524">
    <property type="term" value="F:ATP binding"/>
    <property type="evidence" value="ECO:0007669"/>
    <property type="project" value="InterPro"/>
</dbReference>